<protein>
    <submittedName>
        <fullName evidence="1">Uncharacterized protein</fullName>
    </submittedName>
</protein>
<comment type="caution">
    <text evidence="1">The sequence shown here is derived from an EMBL/GenBank/DDBJ whole genome shotgun (WGS) entry which is preliminary data.</text>
</comment>
<feature type="non-terminal residue" evidence="1">
    <location>
        <position position="1"/>
    </location>
</feature>
<organism evidence="1 2">
    <name type="scientific">Brassica napus</name>
    <name type="common">Rape</name>
    <dbReference type="NCBI Taxonomy" id="3708"/>
    <lineage>
        <taxon>Eukaryota</taxon>
        <taxon>Viridiplantae</taxon>
        <taxon>Streptophyta</taxon>
        <taxon>Embryophyta</taxon>
        <taxon>Tracheophyta</taxon>
        <taxon>Spermatophyta</taxon>
        <taxon>Magnoliopsida</taxon>
        <taxon>eudicotyledons</taxon>
        <taxon>Gunneridae</taxon>
        <taxon>Pentapetalae</taxon>
        <taxon>rosids</taxon>
        <taxon>malvids</taxon>
        <taxon>Brassicales</taxon>
        <taxon>Brassicaceae</taxon>
        <taxon>Brassiceae</taxon>
        <taxon>Brassica</taxon>
    </lineage>
</organism>
<evidence type="ECO:0000313" key="1">
    <source>
        <dbReference type="EMBL" id="KAH0938812.1"/>
    </source>
</evidence>
<dbReference type="EMBL" id="JAGKQM010000002">
    <property type="protein sequence ID" value="KAH0938812.1"/>
    <property type="molecule type" value="Genomic_DNA"/>
</dbReference>
<proteinExistence type="predicted"/>
<name>A0ABQ8EBR6_BRANA</name>
<evidence type="ECO:0000313" key="2">
    <source>
        <dbReference type="Proteomes" id="UP000824890"/>
    </source>
</evidence>
<accession>A0ABQ8EBR6</accession>
<reference evidence="1 2" key="1">
    <citation type="submission" date="2021-05" db="EMBL/GenBank/DDBJ databases">
        <title>Genome Assembly of Synthetic Allotetraploid Brassica napus Reveals Homoeologous Exchanges between Subgenomes.</title>
        <authorList>
            <person name="Davis J.T."/>
        </authorList>
    </citation>
    <scope>NUCLEOTIDE SEQUENCE [LARGE SCALE GENOMIC DNA]</scope>
    <source>
        <strain evidence="2">cv. Da-Ae</strain>
        <tissue evidence="1">Seedling</tissue>
    </source>
</reference>
<dbReference type="Proteomes" id="UP000824890">
    <property type="component" value="Unassembled WGS sequence"/>
</dbReference>
<sequence length="53" mass="6400">ALKHSPSRVSTLIIKTLPPTLRWCTLRTFKHSRSPRWCLWHCGYWLHPPTRYL</sequence>
<keyword evidence="2" id="KW-1185">Reference proteome</keyword>
<gene>
    <name evidence="1" type="ORF">HID58_006273</name>
</gene>